<proteinExistence type="predicted"/>
<sequence>MRRDAVQLVRCAKHGNPQLRHTILADYGIEDHTHPHIDLFTHLAYFVHELTAHCARDDETTWNNTRYQNLVCGPHEDAHMFVDAAFRGDWEIFWSNVHESYTDDLPEDIGKYGRRGIEELIFELAHLGNSVLRTLPDCYKEWPEDFYTTYFEMDLGEHDHLPDEN</sequence>
<organism evidence="1 2">
    <name type="scientific">Mycobacterium syngnathidarum</name>
    <dbReference type="NCBI Taxonomy" id="1908205"/>
    <lineage>
        <taxon>Bacteria</taxon>
        <taxon>Bacillati</taxon>
        <taxon>Actinomycetota</taxon>
        <taxon>Actinomycetes</taxon>
        <taxon>Mycobacteriales</taxon>
        <taxon>Mycobacteriaceae</taxon>
        <taxon>Mycobacterium</taxon>
    </lineage>
</organism>
<evidence type="ECO:0000313" key="2">
    <source>
        <dbReference type="Proteomes" id="UP000179636"/>
    </source>
</evidence>
<keyword evidence="2" id="KW-1185">Reference proteome</keyword>
<dbReference type="Proteomes" id="UP000179636">
    <property type="component" value="Unassembled WGS sequence"/>
</dbReference>
<reference evidence="1 2" key="1">
    <citation type="submission" date="2016-10" db="EMBL/GenBank/DDBJ databases">
        <title>Evaluation of Human, Animal and Environmental Mycobacterium chelonae Isolates by Core Genome Phylogenomic Analysis, Targeted Gene Comparison, and Anti-microbial Susceptibility Patterns: A Tale of Mistaken Identities.</title>
        <authorList>
            <person name="Fogelson S.B."/>
            <person name="Camus A.C."/>
            <person name="Lorenz W."/>
            <person name="Vasireddy R."/>
            <person name="Vasireddy S."/>
            <person name="Smith T."/>
            <person name="Brown-Elliott B.A."/>
            <person name="Wallace R.J.Jr."/>
            <person name="Hasan N.A."/>
            <person name="Reischl U."/>
            <person name="Sanchez S."/>
        </authorList>
    </citation>
    <scope>NUCLEOTIDE SEQUENCE [LARGE SCALE GENOMIC DNA]</scope>
    <source>
        <strain evidence="1 2">24999</strain>
    </source>
</reference>
<protein>
    <submittedName>
        <fullName evidence="1">Uncharacterized protein</fullName>
    </submittedName>
</protein>
<name>A0A1S1JWQ4_9MYCO</name>
<accession>A0A1Q9WF10</accession>
<dbReference type="STRING" id="1908205.BKG60_07245"/>
<accession>A0A1S1JWQ4</accession>
<dbReference type="EMBL" id="MLHV01000025">
    <property type="protein sequence ID" value="OHT93179.1"/>
    <property type="molecule type" value="Genomic_DNA"/>
</dbReference>
<evidence type="ECO:0000313" key="1">
    <source>
        <dbReference type="EMBL" id="OHT93179.1"/>
    </source>
</evidence>
<dbReference type="AlphaFoldDB" id="A0A1S1JWQ4"/>
<gene>
    <name evidence="1" type="ORF">BKG61_22455</name>
</gene>
<comment type="caution">
    <text evidence="1">The sequence shown here is derived from an EMBL/GenBank/DDBJ whole genome shotgun (WGS) entry which is preliminary data.</text>
</comment>